<dbReference type="Proteomes" id="UP001596103">
    <property type="component" value="Unassembled WGS sequence"/>
</dbReference>
<organism evidence="1 2">
    <name type="scientific">Paraburkholderia denitrificans</name>
    <dbReference type="NCBI Taxonomy" id="694025"/>
    <lineage>
        <taxon>Bacteria</taxon>
        <taxon>Pseudomonadati</taxon>
        <taxon>Pseudomonadota</taxon>
        <taxon>Betaproteobacteria</taxon>
        <taxon>Burkholderiales</taxon>
        <taxon>Burkholderiaceae</taxon>
        <taxon>Paraburkholderia</taxon>
    </lineage>
</organism>
<keyword evidence="2" id="KW-1185">Reference proteome</keyword>
<dbReference type="EMBL" id="JBHSMP010000013">
    <property type="protein sequence ID" value="MFC5429457.1"/>
    <property type="molecule type" value="Genomic_DNA"/>
</dbReference>
<accession>A0ABW0J8Z6</accession>
<evidence type="ECO:0000313" key="2">
    <source>
        <dbReference type="Proteomes" id="UP001596103"/>
    </source>
</evidence>
<proteinExistence type="predicted"/>
<evidence type="ECO:0000313" key="1">
    <source>
        <dbReference type="EMBL" id="MFC5429457.1"/>
    </source>
</evidence>
<name>A0ABW0J8Z6_9BURK</name>
<evidence type="ECO:0008006" key="3">
    <source>
        <dbReference type="Google" id="ProtNLM"/>
    </source>
</evidence>
<protein>
    <recommendedName>
        <fullName evidence="3">ParB/Sulfiredoxin domain-containing protein</fullName>
    </recommendedName>
</protein>
<gene>
    <name evidence="1" type="ORF">ACFPTO_11695</name>
</gene>
<reference evidence="2" key="1">
    <citation type="journal article" date="2019" name="Int. J. Syst. Evol. Microbiol.">
        <title>The Global Catalogue of Microorganisms (GCM) 10K type strain sequencing project: providing services to taxonomists for standard genome sequencing and annotation.</title>
        <authorList>
            <consortium name="The Broad Institute Genomics Platform"/>
            <consortium name="The Broad Institute Genome Sequencing Center for Infectious Disease"/>
            <person name="Wu L."/>
            <person name="Ma J."/>
        </authorList>
    </citation>
    <scope>NUCLEOTIDE SEQUENCE [LARGE SCALE GENOMIC DNA]</scope>
    <source>
        <strain evidence="2">CCUG 56042</strain>
    </source>
</reference>
<sequence>MIASKYQFNLIDSTARAQQISQRMAEARANHRVKREYKFRSGRELLAVIEMPIDHLLYRLENFRTLSDQLSHVASGKVDEDFFAPSHREDLSTQSVQHDILFSLAQKGSGESIIAIYDELGRVKEQTDELIISSDGVVVNGNRRLAAMRELLASGNSDFGRFAIVTCAVLPESATDDEVLTLEIELQMQPDTKLPYDWTSVALAARELQKRHHSDDWIARLMNRDVQEIRRLIKMIDGADLYLSDHLCKPRAYNTLEETEQAFIQIANRNLAKTDNPALREITRKFDFLLIENRQQIELRAYELINNIEANPEIFLDNMAATWDIDLPPAPSHSPSQFKISFEDDTAEPAGKDYSVLGHYLDNLGDDQAVRSAAARAVEEVSVLSGEQGKRKDLAALKFAKTAQQKLTAINLRYANESTFAELRTILTSCVTQCLALTGDIDTRLGRE</sequence>
<comment type="caution">
    <text evidence="1">The sequence shown here is derived from an EMBL/GenBank/DDBJ whole genome shotgun (WGS) entry which is preliminary data.</text>
</comment>
<dbReference type="RefSeq" id="WP_377711514.1">
    <property type="nucleotide sequence ID" value="NZ_JBHSMP010000013.1"/>
</dbReference>